<feature type="binding site" evidence="5">
    <location>
        <position position="310"/>
    </location>
    <ligand>
        <name>FAD</name>
        <dbReference type="ChEBI" id="CHEBI:57692"/>
    </ligand>
</feature>
<dbReference type="PRINTS" id="PR00420">
    <property type="entry name" value="RNGMNOXGNASE"/>
</dbReference>
<evidence type="ECO:0000313" key="7">
    <source>
        <dbReference type="EMBL" id="ADW70177.1"/>
    </source>
</evidence>
<evidence type="ECO:0000256" key="2">
    <source>
        <dbReference type="ARBA" id="ARBA00022827"/>
    </source>
</evidence>
<dbReference type="RefSeq" id="WP_013581490.1">
    <property type="nucleotide sequence ID" value="NC_015064.1"/>
</dbReference>
<feature type="binding site" evidence="5">
    <location>
        <position position="53"/>
    </location>
    <ligand>
        <name>NADPH</name>
        <dbReference type="ChEBI" id="CHEBI:57783"/>
    </ligand>
</feature>
<dbReference type="GO" id="GO:0071949">
    <property type="term" value="F:FAD binding"/>
    <property type="evidence" value="ECO:0007669"/>
    <property type="project" value="InterPro"/>
</dbReference>
<organism evidence="8">
    <name type="scientific">Granulicella tundricola (strain ATCC BAA-1859 / DSM 23138 / MP5ACTX9)</name>
    <dbReference type="NCBI Taxonomy" id="1198114"/>
    <lineage>
        <taxon>Bacteria</taxon>
        <taxon>Pseudomonadati</taxon>
        <taxon>Acidobacteriota</taxon>
        <taxon>Terriglobia</taxon>
        <taxon>Terriglobales</taxon>
        <taxon>Acidobacteriaceae</taxon>
        <taxon>Granulicella</taxon>
    </lineage>
</organism>
<keyword evidence="3 5" id="KW-0560">Oxidoreductase</keyword>
<dbReference type="Proteomes" id="UP000000343">
    <property type="component" value="Chromosome"/>
</dbReference>
<evidence type="ECO:0000259" key="6">
    <source>
        <dbReference type="Pfam" id="PF01494"/>
    </source>
</evidence>
<comment type="cofactor">
    <cofactor evidence="5">
        <name>FAD</name>
        <dbReference type="ChEBI" id="CHEBI:57692"/>
    </cofactor>
</comment>
<accession>E8X0Z3</accession>
<feature type="binding site" evidence="5">
    <location>
        <position position="60"/>
    </location>
    <ligand>
        <name>FAD</name>
        <dbReference type="ChEBI" id="CHEBI:57692"/>
    </ligand>
</feature>
<dbReference type="PANTHER" id="PTHR46972:SF1">
    <property type="entry name" value="FAD DEPENDENT OXIDOREDUCTASE DOMAIN-CONTAINING PROTEIN"/>
    <property type="match status" value="1"/>
</dbReference>
<evidence type="ECO:0000256" key="4">
    <source>
        <dbReference type="ARBA" id="ARBA00023033"/>
    </source>
</evidence>
<dbReference type="KEGG" id="acm:AciX9_3166"/>
<comment type="subcellular location">
    <subcellularLocation>
        <location evidence="5">Cytoplasm</location>
    </subcellularLocation>
</comment>
<dbReference type="STRING" id="1198114.AciX9_3166"/>
<keyword evidence="5" id="KW-0963">Cytoplasm</keyword>
<reference evidence="8" key="1">
    <citation type="submission" date="2011-01" db="EMBL/GenBank/DDBJ databases">
        <title>Complete sequence of chromosome of Acidobacterium sp. MP5ACTX9.</title>
        <authorList>
            <consortium name="US DOE Joint Genome Institute"/>
            <person name="Lucas S."/>
            <person name="Copeland A."/>
            <person name="Lapidus A."/>
            <person name="Cheng J.-F."/>
            <person name="Goodwin L."/>
            <person name="Pitluck S."/>
            <person name="Teshima H."/>
            <person name="Detter J.C."/>
            <person name="Han C."/>
            <person name="Tapia R."/>
            <person name="Land M."/>
            <person name="Hauser L."/>
            <person name="Kyrpides N."/>
            <person name="Ivanova N."/>
            <person name="Ovchinnikova G."/>
            <person name="Pagani I."/>
            <person name="Rawat S.R."/>
            <person name="Mannisto M."/>
            <person name="Haggblom M.M."/>
            <person name="Woyke T."/>
        </authorList>
    </citation>
    <scope>NUCLEOTIDE SEQUENCE [LARGE SCALE GENOMIC DNA]</scope>
    <source>
        <strain evidence="8">MP5ACTX9</strain>
    </source>
</reference>
<comment type="similarity">
    <text evidence="5">Belongs to the aromatic-ring hydroxylase family. TetX subfamily.</text>
</comment>
<evidence type="ECO:0000313" key="8">
    <source>
        <dbReference type="Proteomes" id="UP000000343"/>
    </source>
</evidence>
<evidence type="ECO:0000256" key="3">
    <source>
        <dbReference type="ARBA" id="ARBA00023002"/>
    </source>
</evidence>
<dbReference type="eggNOG" id="COG0654">
    <property type="taxonomic scope" value="Bacteria"/>
</dbReference>
<dbReference type="OrthoDB" id="9806565at2"/>
<dbReference type="InterPro" id="IPR043683">
    <property type="entry name" value="TetX_monooxygenase"/>
</dbReference>
<proteinExistence type="inferred from homology"/>
<sequence>MQDNTQHISTSAVDGKNIAIVGGGPGGLTLARLLQQSGAKVVVYERDQSRSARVQGSALDLHEGSGLAALEAAGLMEAFWANHRPDLDRLRLTDARGTVLHDHVRRMSGDGKRPEIERGPLRDLLLDSLQPETVQWDCKLEYAEMRGDQVLLRFAGGKTALGDIAIGSDGANSRLRNLVTPIQPEYVGVSLVEAMVPAAKQTIPELWSLLGGAALMALGGERTIGMGTKSDGSVLVYAGLKTKDDVLRESLEEATSPDKRVAWFHGNFEGWSKLWEPLFREAVSMVWRPLLTCPSDQRWEPKPNVTLIGDAAHVMPPYAGEGVNMAMLDALVLSKLLLSERSSSEAIAKYEVQMFDRMRHMTADTMANTEMFYAPDAADRVVALFRSFARTEVVQPAPEA</sequence>
<evidence type="ECO:0000256" key="5">
    <source>
        <dbReference type="HAMAP-Rule" id="MF_00845"/>
    </source>
</evidence>
<comment type="subunit">
    <text evidence="5">Monomer.</text>
</comment>
<dbReference type="HOGENOM" id="CLU_009665_4_0_0"/>
<dbReference type="EC" id="1.14.13.-" evidence="5"/>
<protein>
    <recommendedName>
        <fullName evidence="5">Flavin-dependent monooxygenase</fullName>
    </recommendedName>
    <alternativeName>
        <fullName evidence="5">TetX monooxygenase</fullName>
        <shortName evidence="5">TetX</shortName>
        <ecNumber evidence="5">1.14.13.-</ecNumber>
    </alternativeName>
</protein>
<dbReference type="EMBL" id="CP002480">
    <property type="protein sequence ID" value="ADW70177.1"/>
    <property type="molecule type" value="Genomic_DNA"/>
</dbReference>
<feature type="domain" description="FAD-binding" evidence="6">
    <location>
        <begin position="304"/>
        <end position="352"/>
    </location>
</feature>
<dbReference type="PaxDb" id="1198114-AciX9_3166"/>
<dbReference type="GO" id="GO:0004497">
    <property type="term" value="F:monooxygenase activity"/>
    <property type="evidence" value="ECO:0007669"/>
    <property type="project" value="UniProtKB-UniRule"/>
</dbReference>
<dbReference type="AlphaFoldDB" id="E8X0Z3"/>
<dbReference type="InterPro" id="IPR036188">
    <property type="entry name" value="FAD/NAD-bd_sf"/>
</dbReference>
<dbReference type="GO" id="GO:0005737">
    <property type="term" value="C:cytoplasm"/>
    <property type="evidence" value="ECO:0007669"/>
    <property type="project" value="UniProtKB-SubCell"/>
</dbReference>
<feature type="domain" description="FAD-binding" evidence="6">
    <location>
        <begin position="18"/>
        <end position="86"/>
    </location>
</feature>
<comment type="function">
    <text evidence="5">An FAD-requiring monooxygenase active on some tetracycline antibiotic derivatives, which leads to their inactivation. Hydroxylates carbon 11a of tetracycline and some analogs.</text>
</comment>
<gene>
    <name evidence="7" type="ordered locus">AciX9_3166</name>
</gene>
<keyword evidence="8" id="KW-1185">Reference proteome</keyword>
<keyword evidence="5" id="KW-0547">Nucleotide-binding</keyword>
<evidence type="ECO:0000256" key="1">
    <source>
        <dbReference type="ARBA" id="ARBA00022630"/>
    </source>
</evidence>
<dbReference type="Gene3D" id="3.50.50.60">
    <property type="entry name" value="FAD/NAD(P)-binding domain"/>
    <property type="match status" value="1"/>
</dbReference>
<dbReference type="PANTHER" id="PTHR46972">
    <property type="entry name" value="MONOOXYGENASE ASQM-RELATED"/>
    <property type="match status" value="1"/>
</dbReference>
<comment type="catalytic activity">
    <reaction evidence="5">
        <text>a tetracycline + NADPH + O2 + H(+) = an 11a-hydroxytetracycline + NADP(+) + H2O</text>
        <dbReference type="Rhea" id="RHEA:61444"/>
        <dbReference type="ChEBI" id="CHEBI:15377"/>
        <dbReference type="ChEBI" id="CHEBI:15378"/>
        <dbReference type="ChEBI" id="CHEBI:15379"/>
        <dbReference type="ChEBI" id="CHEBI:57783"/>
        <dbReference type="ChEBI" id="CHEBI:58349"/>
        <dbReference type="ChEBI" id="CHEBI:144644"/>
        <dbReference type="ChEBI" id="CHEBI:144645"/>
    </reaction>
</comment>
<dbReference type="Pfam" id="PF01494">
    <property type="entry name" value="FAD_binding_3"/>
    <property type="match status" value="2"/>
</dbReference>
<feature type="binding site" evidence="5">
    <location>
        <position position="118"/>
    </location>
    <ligand>
        <name>FAD</name>
        <dbReference type="ChEBI" id="CHEBI:57692"/>
    </ligand>
</feature>
<keyword evidence="1 5" id="KW-0285">Flavoprotein</keyword>
<comment type="domain">
    <text evidence="5">Consists of an N-terminal FAD-binding domain with a Rossman fold and a C-terminal substrate-binding domain.</text>
</comment>
<dbReference type="SUPFAM" id="SSF51905">
    <property type="entry name" value="FAD/NAD(P)-binding domain"/>
    <property type="match status" value="1"/>
</dbReference>
<dbReference type="GO" id="GO:0046677">
    <property type="term" value="P:response to antibiotic"/>
    <property type="evidence" value="ECO:0007669"/>
    <property type="project" value="InterPro"/>
</dbReference>
<keyword evidence="2 5" id="KW-0274">FAD</keyword>
<dbReference type="HAMAP" id="MF_00845">
    <property type="entry name" value="TetX_monooxygenase"/>
    <property type="match status" value="1"/>
</dbReference>
<keyword evidence="5" id="KW-0521">NADP</keyword>
<dbReference type="InterPro" id="IPR002938">
    <property type="entry name" value="FAD-bd"/>
</dbReference>
<name>E8X0Z3_GRATM</name>
<keyword evidence="4 5" id="KW-0503">Monooxygenase</keyword>